<evidence type="ECO:0000313" key="3">
    <source>
        <dbReference type="EMBL" id="VYU11242.1"/>
    </source>
</evidence>
<sequence>MKNLFILELTYQKDLSQVEKFLPPHNQYLQKNYDSGHFICSGRKNPRTGGIILARLSSKDKAQSIIKEDPFLIHGIATYSIIEFVPTKFRSDFTFNSL</sequence>
<dbReference type="InterPro" id="IPR011008">
    <property type="entry name" value="Dimeric_a/b-barrel"/>
</dbReference>
<accession>A0A6N3C5D6</accession>
<dbReference type="EMBL" id="CACRTX010000008">
    <property type="protein sequence ID" value="VYU11242.1"/>
    <property type="molecule type" value="Genomic_DNA"/>
</dbReference>
<dbReference type="RefSeq" id="WP_284591404.1">
    <property type="nucleotide sequence ID" value="NZ_CACRTX010000008.1"/>
</dbReference>
<dbReference type="AlphaFoldDB" id="A0A6N3C5D6"/>
<dbReference type="PANTHER" id="PTHR37828:SF1">
    <property type="entry name" value="YCII-RELATED DOMAIN-CONTAINING PROTEIN"/>
    <property type="match status" value="1"/>
</dbReference>
<evidence type="ECO:0000256" key="1">
    <source>
        <dbReference type="ARBA" id="ARBA00007689"/>
    </source>
</evidence>
<evidence type="ECO:0000259" key="2">
    <source>
        <dbReference type="Pfam" id="PF03795"/>
    </source>
</evidence>
<protein>
    <submittedName>
        <fullName evidence="3">YCII-related domain protein</fullName>
    </submittedName>
</protein>
<dbReference type="Gene3D" id="3.30.70.1060">
    <property type="entry name" value="Dimeric alpha+beta barrel"/>
    <property type="match status" value="1"/>
</dbReference>
<proteinExistence type="inferred from homology"/>
<comment type="similarity">
    <text evidence="1">Belongs to the YciI family.</text>
</comment>
<dbReference type="Pfam" id="PF03795">
    <property type="entry name" value="YCII"/>
    <property type="match status" value="1"/>
</dbReference>
<name>A0A6N3C5D6_ENTCA</name>
<reference evidence="3" key="1">
    <citation type="submission" date="2019-11" db="EMBL/GenBank/DDBJ databases">
        <authorList>
            <person name="Feng L."/>
        </authorList>
    </citation>
    <scope>NUCLEOTIDE SEQUENCE</scope>
    <source>
        <strain evidence="3">ECasseliflavusLFYP2</strain>
    </source>
</reference>
<dbReference type="PANTHER" id="PTHR37828">
    <property type="entry name" value="GSR2449 PROTEIN"/>
    <property type="match status" value="1"/>
</dbReference>
<feature type="domain" description="YCII-related" evidence="2">
    <location>
        <begin position="9"/>
        <end position="84"/>
    </location>
</feature>
<dbReference type="InterPro" id="IPR005545">
    <property type="entry name" value="YCII"/>
</dbReference>
<organism evidence="3">
    <name type="scientific">Enterococcus casseliflavus</name>
    <name type="common">Enterococcus flavescens</name>
    <dbReference type="NCBI Taxonomy" id="37734"/>
    <lineage>
        <taxon>Bacteria</taxon>
        <taxon>Bacillati</taxon>
        <taxon>Bacillota</taxon>
        <taxon>Bacilli</taxon>
        <taxon>Lactobacillales</taxon>
        <taxon>Enterococcaceae</taxon>
        <taxon>Enterococcus</taxon>
    </lineage>
</organism>
<dbReference type="SUPFAM" id="SSF54909">
    <property type="entry name" value="Dimeric alpha+beta barrel"/>
    <property type="match status" value="1"/>
</dbReference>
<gene>
    <name evidence="3" type="ORF">ECLFYP2_02482</name>
</gene>